<protein>
    <submittedName>
        <fullName evidence="1">Uncharacterized protein</fullName>
    </submittedName>
</protein>
<evidence type="ECO:0000313" key="2">
    <source>
        <dbReference type="Proteomes" id="UP000557392"/>
    </source>
</evidence>
<evidence type="ECO:0000313" key="1">
    <source>
        <dbReference type="EMBL" id="MBB4096843.1"/>
    </source>
</evidence>
<comment type="caution">
    <text evidence="1">The sequence shown here is derived from an EMBL/GenBank/DDBJ whole genome shotgun (WGS) entry which is preliminary data.</text>
</comment>
<sequence>MLIARLNCRVGDTVHGVARGLALTLDERACER</sequence>
<dbReference type="Proteomes" id="UP000557392">
    <property type="component" value="Unassembled WGS sequence"/>
</dbReference>
<gene>
    <name evidence="1" type="ORF">GGR46_000376</name>
</gene>
<dbReference type="EMBL" id="JACIEH010000001">
    <property type="protein sequence ID" value="MBB4096843.1"/>
    <property type="molecule type" value="Genomic_DNA"/>
</dbReference>
<organism evidence="1 2">
    <name type="scientific">Sphingomonas kyeonggiensis</name>
    <dbReference type="NCBI Taxonomy" id="1268553"/>
    <lineage>
        <taxon>Bacteria</taxon>
        <taxon>Pseudomonadati</taxon>
        <taxon>Pseudomonadota</taxon>
        <taxon>Alphaproteobacteria</taxon>
        <taxon>Sphingomonadales</taxon>
        <taxon>Sphingomonadaceae</taxon>
        <taxon>Sphingomonas</taxon>
    </lineage>
</organism>
<reference evidence="1 2" key="1">
    <citation type="submission" date="2020-08" db="EMBL/GenBank/DDBJ databases">
        <title>Genomic Encyclopedia of Type Strains, Phase IV (KMG-IV): sequencing the most valuable type-strain genomes for metagenomic binning, comparative biology and taxonomic classification.</title>
        <authorList>
            <person name="Goeker M."/>
        </authorList>
    </citation>
    <scope>NUCLEOTIDE SEQUENCE [LARGE SCALE GENOMIC DNA]</scope>
    <source>
        <strain evidence="1 2">DSM 101806</strain>
    </source>
</reference>
<proteinExistence type="predicted"/>
<accession>A0A7W6JNW3</accession>
<keyword evidence="2" id="KW-1185">Reference proteome</keyword>
<name>A0A7W6JNW3_9SPHN</name>
<dbReference type="AlphaFoldDB" id="A0A7W6JNW3"/>